<dbReference type="STRING" id="488535.SAMN04487963_1346"/>
<dbReference type="Pfam" id="PF09907">
    <property type="entry name" value="HigB_toxin"/>
    <property type="match status" value="1"/>
</dbReference>
<evidence type="ECO:0000313" key="1">
    <source>
        <dbReference type="EMBL" id="SFM14073.1"/>
    </source>
</evidence>
<dbReference type="EMBL" id="FOUE01000002">
    <property type="protein sequence ID" value="SFM14073.1"/>
    <property type="molecule type" value="Genomic_DNA"/>
</dbReference>
<dbReference type="Proteomes" id="UP000198519">
    <property type="component" value="Unassembled WGS sequence"/>
</dbReference>
<sequence length="105" mass="12674">MNVISKKPFNDAAKKYPNDREALLDMYRVLDRTDFQTPDELKAVFPSLDNFKYKDKWWVLDVGGNNLRVLVFIQFVNKRMYIKHIVSHADYDKLTKKYRKEQDKR</sequence>
<dbReference type="AlphaFoldDB" id="A0A1I4NFV2"/>
<dbReference type="RefSeq" id="WP_092021158.1">
    <property type="nucleotide sequence ID" value="NZ_FOUE01000002.1"/>
</dbReference>
<dbReference type="InterPro" id="IPR018669">
    <property type="entry name" value="Toxin_HigB"/>
</dbReference>
<organism evidence="1 2">
    <name type="scientific">Marinobacter zhejiangensis</name>
    <dbReference type="NCBI Taxonomy" id="488535"/>
    <lineage>
        <taxon>Bacteria</taxon>
        <taxon>Pseudomonadati</taxon>
        <taxon>Pseudomonadota</taxon>
        <taxon>Gammaproteobacteria</taxon>
        <taxon>Pseudomonadales</taxon>
        <taxon>Marinobacteraceae</taxon>
        <taxon>Marinobacter</taxon>
    </lineage>
</organism>
<dbReference type="OrthoDB" id="9799912at2"/>
<gene>
    <name evidence="1" type="ORF">SAMN04487963_1346</name>
</gene>
<accession>A0A1I4NFV2</accession>
<proteinExistence type="predicted"/>
<protein>
    <submittedName>
        <fullName evidence="1">mRNA interferase HigB</fullName>
    </submittedName>
</protein>
<evidence type="ECO:0000313" key="2">
    <source>
        <dbReference type="Proteomes" id="UP000198519"/>
    </source>
</evidence>
<reference evidence="2" key="1">
    <citation type="submission" date="2016-10" db="EMBL/GenBank/DDBJ databases">
        <authorList>
            <person name="Varghese N."/>
            <person name="Submissions S."/>
        </authorList>
    </citation>
    <scope>NUCLEOTIDE SEQUENCE [LARGE SCALE GENOMIC DNA]</scope>
    <source>
        <strain evidence="2">CGMCC 1.7061</strain>
    </source>
</reference>
<name>A0A1I4NFV2_9GAMM</name>
<dbReference type="GO" id="GO:0003723">
    <property type="term" value="F:RNA binding"/>
    <property type="evidence" value="ECO:0007669"/>
    <property type="project" value="InterPro"/>
</dbReference>
<dbReference type="GO" id="GO:0004519">
    <property type="term" value="F:endonuclease activity"/>
    <property type="evidence" value="ECO:0007669"/>
    <property type="project" value="InterPro"/>
</dbReference>
<keyword evidence="2" id="KW-1185">Reference proteome</keyword>
<dbReference type="GO" id="GO:0110001">
    <property type="term" value="C:toxin-antitoxin complex"/>
    <property type="evidence" value="ECO:0007669"/>
    <property type="project" value="InterPro"/>
</dbReference>